<reference evidence="2 3" key="1">
    <citation type="submission" date="2015-08" db="EMBL/GenBank/DDBJ databases">
        <authorList>
            <person name="Babu N.S."/>
            <person name="Beckwith C.J."/>
            <person name="Beseler K.G."/>
            <person name="Brison A."/>
            <person name="Carone J.V."/>
            <person name="Caskin T.P."/>
            <person name="Diamond M."/>
            <person name="Durham M.E."/>
            <person name="Foxe J.M."/>
            <person name="Go M."/>
            <person name="Henderson B.A."/>
            <person name="Jones I.B."/>
            <person name="McGettigan J.A."/>
            <person name="Micheletti S.J."/>
            <person name="Nasrallah M.E."/>
            <person name="Ortiz D."/>
            <person name="Piller C.R."/>
            <person name="Privatt S.R."/>
            <person name="Schneider S.L."/>
            <person name="Sharp S."/>
            <person name="Smith T.C."/>
            <person name="Stanton J.D."/>
            <person name="Ullery H.E."/>
            <person name="Wilson R.J."/>
            <person name="Serrano M.G."/>
            <person name="Buck G."/>
            <person name="Lee V."/>
            <person name="Wang Y."/>
            <person name="Carvalho R."/>
            <person name="Voegtly L."/>
            <person name="Shi R."/>
            <person name="Duckworth R."/>
            <person name="Johnson A."/>
            <person name="Loviza R."/>
            <person name="Walstead R."/>
            <person name="Shah Z."/>
            <person name="Kiflezghi M."/>
            <person name="Wade K."/>
            <person name="Ball S.L."/>
            <person name="Bradley K.W."/>
            <person name="Asai D.J."/>
            <person name="Bowman C.A."/>
            <person name="Russell D.A."/>
            <person name="Pope W.H."/>
            <person name="Jacobs-Sera D."/>
            <person name="Hendrix R.W."/>
            <person name="Hatfull G.F."/>
        </authorList>
    </citation>
    <scope>NUCLEOTIDE SEQUENCE [LARGE SCALE GENOMIC DNA]</scope>
    <source>
        <strain evidence="2 3">DSM 27648</strain>
    </source>
</reference>
<evidence type="ECO:0000256" key="1">
    <source>
        <dbReference type="SAM" id="MobiDB-lite"/>
    </source>
</evidence>
<dbReference type="Proteomes" id="UP000064967">
    <property type="component" value="Chromosome"/>
</dbReference>
<accession>A0A0K1PQ71</accession>
<evidence type="ECO:0000313" key="2">
    <source>
        <dbReference type="EMBL" id="AKU95672.1"/>
    </source>
</evidence>
<keyword evidence="3" id="KW-1185">Reference proteome</keyword>
<proteinExistence type="predicted"/>
<name>A0A0K1PQ71_9BACT</name>
<evidence type="ECO:0000313" key="3">
    <source>
        <dbReference type="Proteomes" id="UP000064967"/>
    </source>
</evidence>
<sequence length="58" mass="6543">MKERRQRRPRRAFTPQDKADAVRMVKAGKSVSQVARELAPANDIEQSFNTGSSNVEAR</sequence>
<feature type="compositionally biased region" description="Basic residues" evidence="1">
    <location>
        <begin position="1"/>
        <end position="11"/>
    </location>
</feature>
<protein>
    <submittedName>
        <fullName evidence="2">Uncharacterized protein</fullName>
    </submittedName>
</protein>
<dbReference type="SUPFAM" id="SSF46689">
    <property type="entry name" value="Homeodomain-like"/>
    <property type="match status" value="1"/>
</dbReference>
<dbReference type="KEGG" id="llu:AKJ09_02336"/>
<dbReference type="EMBL" id="CP012333">
    <property type="protein sequence ID" value="AKU95672.1"/>
    <property type="molecule type" value="Genomic_DNA"/>
</dbReference>
<dbReference type="InterPro" id="IPR036388">
    <property type="entry name" value="WH-like_DNA-bd_sf"/>
</dbReference>
<dbReference type="InterPro" id="IPR009057">
    <property type="entry name" value="Homeodomain-like_sf"/>
</dbReference>
<gene>
    <name evidence="2" type="ORF">AKJ09_02336</name>
</gene>
<organism evidence="2 3">
    <name type="scientific">Labilithrix luteola</name>
    <dbReference type="NCBI Taxonomy" id="1391654"/>
    <lineage>
        <taxon>Bacteria</taxon>
        <taxon>Pseudomonadati</taxon>
        <taxon>Myxococcota</taxon>
        <taxon>Polyangia</taxon>
        <taxon>Polyangiales</taxon>
        <taxon>Labilitrichaceae</taxon>
        <taxon>Labilithrix</taxon>
    </lineage>
</organism>
<feature type="region of interest" description="Disordered" evidence="1">
    <location>
        <begin position="1"/>
        <end position="20"/>
    </location>
</feature>
<dbReference type="AlphaFoldDB" id="A0A0K1PQ71"/>
<dbReference type="Gene3D" id="1.10.10.10">
    <property type="entry name" value="Winged helix-like DNA-binding domain superfamily/Winged helix DNA-binding domain"/>
    <property type="match status" value="1"/>
</dbReference>